<dbReference type="InterPro" id="IPR007037">
    <property type="entry name" value="SIP_rossman_dom"/>
</dbReference>
<name>A0A5Q6S4G0_9ACTN</name>
<dbReference type="InterPro" id="IPR039374">
    <property type="entry name" value="SIP_fam"/>
</dbReference>
<dbReference type="OrthoDB" id="9814826at2"/>
<sequence>MGATPNLKADVVGPALAAVDHPLGIREVEVLRRERLTPRMVRLVLGGDLEGSGWTARTPDEHVKLVFPDPDTGVTRHPVLDGDHLDWPKPFPPTREYTVRRYDAEAGEVWMDFVVHPGGLASDWALSAEPGDRVWVAGPRSGHATPDAFTHRVVLADLTALPAVARMLEELPDGVTAQVAVLVPDAEEEQELAVREGVALTWLHLDGPHGEHGFEPYLASLDVPAGEPWTLWAAGEAGLLKPVRRWAKDHGLVNGRTADISGYWKRGRTNEVTARRMITHRLAHLLHLPHQD</sequence>
<reference evidence="2 3" key="1">
    <citation type="submission" date="2019-09" db="EMBL/GenBank/DDBJ databases">
        <title>Mumia zhuanghuii sp. nov. isolated from the intestinal contents of plateau pika (Ochotona curzoniae) in the Qinghai-Tibet plateau of China.</title>
        <authorList>
            <person name="Tian Z."/>
        </authorList>
    </citation>
    <scope>NUCLEOTIDE SEQUENCE [LARGE SCALE GENOMIC DNA]</scope>
    <source>
        <strain evidence="3">350</strain>
    </source>
</reference>
<dbReference type="InterPro" id="IPR039261">
    <property type="entry name" value="FNR_nucleotide-bd"/>
</dbReference>
<accession>A0A5Q6S4G0</accession>
<dbReference type="PROSITE" id="PS51384">
    <property type="entry name" value="FAD_FR"/>
    <property type="match status" value="1"/>
</dbReference>
<evidence type="ECO:0000313" key="2">
    <source>
        <dbReference type="EMBL" id="KAA1425267.1"/>
    </source>
</evidence>
<dbReference type="Gene3D" id="2.40.30.10">
    <property type="entry name" value="Translation factors"/>
    <property type="match status" value="1"/>
</dbReference>
<organism evidence="2 3">
    <name type="scientific">Mumia zhuanghuii</name>
    <dbReference type="NCBI Taxonomy" id="2585211"/>
    <lineage>
        <taxon>Bacteria</taxon>
        <taxon>Bacillati</taxon>
        <taxon>Actinomycetota</taxon>
        <taxon>Actinomycetes</taxon>
        <taxon>Propionibacteriales</taxon>
        <taxon>Nocardioidaceae</taxon>
        <taxon>Mumia</taxon>
    </lineage>
</organism>
<dbReference type="AlphaFoldDB" id="A0A5Q6S4G0"/>
<protein>
    <submittedName>
        <fullName evidence="2">Siderophore-interacting protein</fullName>
    </submittedName>
</protein>
<dbReference type="EMBL" id="VDFQ02000001">
    <property type="protein sequence ID" value="KAA1425267.1"/>
    <property type="molecule type" value="Genomic_DNA"/>
</dbReference>
<gene>
    <name evidence="2" type="ORF">FE697_005210</name>
</gene>
<dbReference type="SUPFAM" id="SSF63380">
    <property type="entry name" value="Riboflavin synthase domain-like"/>
    <property type="match status" value="1"/>
</dbReference>
<dbReference type="Proteomes" id="UP000307768">
    <property type="component" value="Unassembled WGS sequence"/>
</dbReference>
<dbReference type="CDD" id="cd06193">
    <property type="entry name" value="siderophore_interacting"/>
    <property type="match status" value="1"/>
</dbReference>
<dbReference type="InterPro" id="IPR013113">
    <property type="entry name" value="SIP_FAD-bd"/>
</dbReference>
<dbReference type="Gene3D" id="3.40.50.80">
    <property type="entry name" value="Nucleotide-binding domain of ferredoxin-NADP reductase (FNR) module"/>
    <property type="match status" value="1"/>
</dbReference>
<dbReference type="GO" id="GO:0016491">
    <property type="term" value="F:oxidoreductase activity"/>
    <property type="evidence" value="ECO:0007669"/>
    <property type="project" value="InterPro"/>
</dbReference>
<dbReference type="Pfam" id="PF08021">
    <property type="entry name" value="FAD_binding_9"/>
    <property type="match status" value="1"/>
</dbReference>
<dbReference type="InterPro" id="IPR017938">
    <property type="entry name" value="Riboflavin_synthase-like_b-brl"/>
</dbReference>
<evidence type="ECO:0000313" key="3">
    <source>
        <dbReference type="Proteomes" id="UP000307768"/>
    </source>
</evidence>
<dbReference type="PANTHER" id="PTHR30157">
    <property type="entry name" value="FERRIC REDUCTASE, NADPH-DEPENDENT"/>
    <property type="match status" value="1"/>
</dbReference>
<evidence type="ECO:0000259" key="1">
    <source>
        <dbReference type="PROSITE" id="PS51384"/>
    </source>
</evidence>
<dbReference type="PANTHER" id="PTHR30157:SF0">
    <property type="entry name" value="NADPH-DEPENDENT FERRIC-CHELATE REDUCTASE"/>
    <property type="match status" value="1"/>
</dbReference>
<comment type="caution">
    <text evidence="2">The sequence shown here is derived from an EMBL/GenBank/DDBJ whole genome shotgun (WGS) entry which is preliminary data.</text>
</comment>
<dbReference type="Pfam" id="PF04954">
    <property type="entry name" value="SIP"/>
    <property type="match status" value="1"/>
</dbReference>
<proteinExistence type="predicted"/>
<dbReference type="InterPro" id="IPR017927">
    <property type="entry name" value="FAD-bd_FR_type"/>
</dbReference>
<dbReference type="RefSeq" id="WP_149768442.1">
    <property type="nucleotide sequence ID" value="NZ_VDFQ02000001.1"/>
</dbReference>
<feature type="domain" description="FAD-binding FR-type" evidence="1">
    <location>
        <begin position="23"/>
        <end position="146"/>
    </location>
</feature>